<dbReference type="Gene3D" id="1.20.1070.10">
    <property type="entry name" value="Rhodopsin 7-helix transmembrane proteins"/>
    <property type="match status" value="2"/>
</dbReference>
<keyword evidence="3" id="KW-0675">Receptor</keyword>
<feature type="transmembrane region" description="Helical" evidence="6">
    <location>
        <begin position="734"/>
        <end position="760"/>
    </location>
</feature>
<dbReference type="GO" id="GO:0005615">
    <property type="term" value="C:extracellular space"/>
    <property type="evidence" value="ECO:0007669"/>
    <property type="project" value="TreeGrafter"/>
</dbReference>
<dbReference type="InterPro" id="IPR015526">
    <property type="entry name" value="Frizzled/SFRP"/>
</dbReference>
<proteinExistence type="predicted"/>
<dbReference type="Pfam" id="PF01392">
    <property type="entry name" value="Fz"/>
    <property type="match status" value="1"/>
</dbReference>
<dbReference type="GO" id="GO:0035567">
    <property type="term" value="P:non-canonical Wnt signaling pathway"/>
    <property type="evidence" value="ECO:0007669"/>
    <property type="project" value="TreeGrafter"/>
</dbReference>
<evidence type="ECO:0000256" key="4">
    <source>
        <dbReference type="PROSITE-ProRule" id="PRU00090"/>
    </source>
</evidence>
<protein>
    <recommendedName>
        <fullName evidence="7">FZ domain-containing protein</fullName>
    </recommendedName>
</protein>
<keyword evidence="2 4" id="KW-1015">Disulfide bond</keyword>
<dbReference type="PANTHER" id="PTHR11309">
    <property type="entry name" value="FRIZZLED"/>
    <property type="match status" value="1"/>
</dbReference>
<dbReference type="AlphaFoldDB" id="A0A4E0RMV5"/>
<dbReference type="InterPro" id="IPR036790">
    <property type="entry name" value="Frizzled_dom_sf"/>
</dbReference>
<dbReference type="GO" id="GO:0016020">
    <property type="term" value="C:membrane"/>
    <property type="evidence" value="ECO:0007669"/>
    <property type="project" value="InterPro"/>
</dbReference>
<evidence type="ECO:0000313" key="8">
    <source>
        <dbReference type="EMBL" id="THD28963.1"/>
    </source>
</evidence>
<feature type="compositionally biased region" description="Polar residues" evidence="5">
    <location>
        <begin position="872"/>
        <end position="889"/>
    </location>
</feature>
<dbReference type="InterPro" id="IPR000539">
    <property type="entry name" value="Frizzled/Smoothened_7TM"/>
</dbReference>
<organism evidence="8 9">
    <name type="scientific">Fasciola hepatica</name>
    <name type="common">Liver fluke</name>
    <dbReference type="NCBI Taxonomy" id="6192"/>
    <lineage>
        <taxon>Eukaryota</taxon>
        <taxon>Metazoa</taxon>
        <taxon>Spiralia</taxon>
        <taxon>Lophotrochozoa</taxon>
        <taxon>Platyhelminthes</taxon>
        <taxon>Trematoda</taxon>
        <taxon>Digenea</taxon>
        <taxon>Plagiorchiida</taxon>
        <taxon>Echinostomata</taxon>
        <taxon>Echinostomatoidea</taxon>
        <taxon>Fasciolidae</taxon>
        <taxon>Fasciola</taxon>
    </lineage>
</organism>
<feature type="transmembrane region" description="Helical" evidence="6">
    <location>
        <begin position="307"/>
        <end position="331"/>
    </location>
</feature>
<keyword evidence="6" id="KW-0812">Transmembrane</keyword>
<keyword evidence="6" id="KW-1133">Transmembrane helix</keyword>
<feature type="region of interest" description="Disordered" evidence="5">
    <location>
        <begin position="991"/>
        <end position="1014"/>
    </location>
</feature>
<sequence length="1048" mass="115371">MIADVSRVLTAVCIILCGHQVFRTTDASTFVSDKSLTPVGQRRCVKPVPILIPECQNTFYNFTGMPNLVEQETQFDARHQLQTFKPLITYKCSSKLNFFLCSVYTPMCDANTRYLIGPCRPLCEHVRARCAPVLRVFDFDWPANLNCSRFPVKNSVDGAMCMEGPPDAEEESILMTSQTVEPDVVAHPVDILTSANGDNGEENNSGELNLSHANFDVHAKDGETDPVNQWILKFAKLQLAKEQEAQVSQAKSVKLGAPSSISLLAQSLRHCSYLKKPTYYVYVNRTGRCAPLCQSDILFTPDAKSLVFVWTSILSAICSVITTFTLVGYALDTSVFRASERPVIYIALCQLIYSLGYALSLGLGRETVTCGPDLDSGREIRLQEGLDNSVCALVFMTQYFFFIASSIWWTLTAIHWALEHSPCWMTSLCWDPGEFSSIRGRSSAGPGSLCDIWGEAGGEPKSLCIGSRVASTHPITDQELSWLKDFTLSSVGGNGPTKARTETEAAGSAPPIPGNLSQLRPIETASYCLQNGKVVPTHQVFGWTVSHPSVLASRRYSNRANEDRFATCLAREHVIVWLTSGLLTVGVLVSRQVDSDELVPVCGVGRQHTKAMGAFVIGPELVLTLTGMITLAVGVILTFIRRRRVLNRDRARYHSIRATEMPTSDSSRLIRNSPIGHGNGFTTKPRNDRTHFGGNVQEPGGHQSSMPTESFYDQTRLAYTNPLMNNNSFASNGWLRMGLFCFLYLLPVACVTACDIYEYLSRDKWLRDSSYKNPEPDQGQPFPSIPFPPKLWKPEEVVGPSPELFMLRIFMSLVTGFTSALWIWSVKGCEPWNRICRPQRWCTSRFPLSRLRGKKSNASYSDPTSASWFRSATVNQPEKSTFVQDQPFTHGSHGRPPGPGMPMVYTSHPYAVYQYNPSKTGTCHSNSQENPKEEATNRLPATGGPSAWNPSVPVLIDPGAQTMSAAQGPETQHSNATTPGYYSQAKVGSTIEPNMSDTFSEESPIPPPLPASSRPQLPARGDPCIGATTTHLSTLAMAQPAPNTLNAL</sequence>
<dbReference type="PROSITE" id="PS50038">
    <property type="entry name" value="FZ"/>
    <property type="match status" value="1"/>
</dbReference>
<dbReference type="SMART" id="SM00063">
    <property type="entry name" value="FRI"/>
    <property type="match status" value="1"/>
</dbReference>
<feature type="region of interest" description="Disordered" evidence="5">
    <location>
        <begin position="872"/>
        <end position="901"/>
    </location>
</feature>
<dbReference type="Pfam" id="PF01534">
    <property type="entry name" value="Frizzled"/>
    <property type="match status" value="3"/>
</dbReference>
<feature type="domain" description="FZ" evidence="7">
    <location>
        <begin position="39"/>
        <end position="164"/>
    </location>
</feature>
<comment type="caution">
    <text evidence="4">Lacks conserved residue(s) required for the propagation of feature annotation.</text>
</comment>
<name>A0A4E0RMV5_FASHE</name>
<dbReference type="Proteomes" id="UP000230066">
    <property type="component" value="Unassembled WGS sequence"/>
</dbReference>
<feature type="compositionally biased region" description="Polar residues" evidence="5">
    <location>
        <begin position="963"/>
        <end position="981"/>
    </location>
</feature>
<dbReference type="InterPro" id="IPR020067">
    <property type="entry name" value="Frizzled_dom"/>
</dbReference>
<dbReference type="GO" id="GO:0060070">
    <property type="term" value="P:canonical Wnt signaling pathway"/>
    <property type="evidence" value="ECO:0007669"/>
    <property type="project" value="TreeGrafter"/>
</dbReference>
<feature type="region of interest" description="Disordered" evidence="5">
    <location>
        <begin position="917"/>
        <end position="948"/>
    </location>
</feature>
<reference evidence="8" key="1">
    <citation type="submission" date="2019-03" db="EMBL/GenBank/DDBJ databases">
        <title>Improved annotation for the trematode Fasciola hepatica.</title>
        <authorList>
            <person name="Choi Y.-J."/>
            <person name="Martin J."/>
            <person name="Mitreva M."/>
        </authorList>
    </citation>
    <scope>NUCLEOTIDE SEQUENCE [LARGE SCALE GENOMIC DNA]</scope>
</reference>
<evidence type="ECO:0000256" key="5">
    <source>
        <dbReference type="SAM" id="MobiDB-lite"/>
    </source>
</evidence>
<feature type="region of interest" description="Disordered" evidence="5">
    <location>
        <begin position="675"/>
        <end position="707"/>
    </location>
</feature>
<keyword evidence="1" id="KW-0217">Developmental protein</keyword>
<dbReference type="EMBL" id="JXXN02000033">
    <property type="protein sequence ID" value="THD28963.1"/>
    <property type="molecule type" value="Genomic_DNA"/>
</dbReference>
<dbReference type="PRINTS" id="PR00489">
    <property type="entry name" value="FRIZZLED"/>
</dbReference>
<dbReference type="Gene3D" id="1.10.2000.10">
    <property type="entry name" value="Frizzled cysteine-rich domain"/>
    <property type="match status" value="1"/>
</dbReference>
<gene>
    <name evidence="8" type="ORF">D915_000157</name>
</gene>
<accession>A0A4E0RMV5</accession>
<evidence type="ECO:0000256" key="2">
    <source>
        <dbReference type="ARBA" id="ARBA00023157"/>
    </source>
</evidence>
<feature type="transmembrane region" description="Helical" evidence="6">
    <location>
        <begin position="399"/>
        <end position="418"/>
    </location>
</feature>
<dbReference type="PANTHER" id="PTHR11309:SF99">
    <property type="entry name" value="FRIZZLED-4"/>
    <property type="match status" value="1"/>
</dbReference>
<dbReference type="SMART" id="SM01330">
    <property type="entry name" value="Frizzled"/>
    <property type="match status" value="1"/>
</dbReference>
<feature type="region of interest" description="Disordered" evidence="5">
    <location>
        <begin position="494"/>
        <end position="515"/>
    </location>
</feature>
<keyword evidence="9" id="KW-1185">Reference proteome</keyword>
<feature type="disulfide bond" evidence="4">
    <location>
        <begin position="123"/>
        <end position="147"/>
    </location>
</feature>
<feature type="region of interest" description="Disordered" evidence="5">
    <location>
        <begin position="963"/>
        <end position="982"/>
    </location>
</feature>
<evidence type="ECO:0000259" key="7">
    <source>
        <dbReference type="PROSITE" id="PS50038"/>
    </source>
</evidence>
<dbReference type="SUPFAM" id="SSF63501">
    <property type="entry name" value="Frizzled cysteine-rich domain"/>
    <property type="match status" value="1"/>
</dbReference>
<feature type="transmembrane region" description="Helical" evidence="6">
    <location>
        <begin position="574"/>
        <end position="593"/>
    </location>
</feature>
<evidence type="ECO:0000256" key="6">
    <source>
        <dbReference type="SAM" id="Phobius"/>
    </source>
</evidence>
<feature type="disulfide bond" evidence="4">
    <location>
        <begin position="55"/>
        <end position="101"/>
    </location>
</feature>
<comment type="caution">
    <text evidence="8">The sequence shown here is derived from an EMBL/GenBank/DDBJ whole genome shotgun (WGS) entry which is preliminary data.</text>
</comment>
<feature type="compositionally biased region" description="Polar residues" evidence="5">
    <location>
        <begin position="917"/>
        <end position="929"/>
    </location>
</feature>
<feature type="disulfide bond" evidence="4">
    <location>
        <begin position="92"/>
        <end position="130"/>
    </location>
</feature>
<feature type="transmembrane region" description="Helical" evidence="6">
    <location>
        <begin position="613"/>
        <end position="640"/>
    </location>
</feature>
<feature type="transmembrane region" description="Helical" evidence="6">
    <location>
        <begin position="343"/>
        <end position="363"/>
    </location>
</feature>
<evidence type="ECO:0000313" key="9">
    <source>
        <dbReference type="Proteomes" id="UP000230066"/>
    </source>
</evidence>
<keyword evidence="6" id="KW-0472">Membrane</keyword>
<evidence type="ECO:0000256" key="1">
    <source>
        <dbReference type="ARBA" id="ARBA00022473"/>
    </source>
</evidence>
<dbReference type="GO" id="GO:0017147">
    <property type="term" value="F:Wnt-protein binding"/>
    <property type="evidence" value="ECO:0007669"/>
    <property type="project" value="TreeGrafter"/>
</dbReference>
<feature type="transmembrane region" description="Helical" evidence="6">
    <location>
        <begin position="805"/>
        <end position="824"/>
    </location>
</feature>
<evidence type="ECO:0000256" key="3">
    <source>
        <dbReference type="ARBA" id="ARBA00023170"/>
    </source>
</evidence>